<feature type="transmembrane region" description="Helical" evidence="1">
    <location>
        <begin position="367"/>
        <end position="386"/>
    </location>
</feature>
<reference evidence="3" key="1">
    <citation type="submission" date="2015-10" db="EMBL/GenBank/DDBJ databases">
        <authorList>
            <person name="Gilbert D.G."/>
        </authorList>
    </citation>
    <scope>NUCLEOTIDE SEQUENCE</scope>
</reference>
<gene>
    <name evidence="3" type="ORF">MGWOODY_XGa19</name>
</gene>
<feature type="transmembrane region" description="Helical" evidence="1">
    <location>
        <begin position="332"/>
        <end position="355"/>
    </location>
</feature>
<feature type="transmembrane region" description="Helical" evidence="1">
    <location>
        <begin position="72"/>
        <end position="91"/>
    </location>
</feature>
<proteinExistence type="predicted"/>
<dbReference type="Gene3D" id="1.20.1250.20">
    <property type="entry name" value="MFS general substrate transporter like domains"/>
    <property type="match status" value="1"/>
</dbReference>
<feature type="transmembrane region" description="Helical" evidence="1">
    <location>
        <begin position="247"/>
        <end position="266"/>
    </location>
</feature>
<organism evidence="3">
    <name type="scientific">hydrothermal vent metagenome</name>
    <dbReference type="NCBI Taxonomy" id="652676"/>
    <lineage>
        <taxon>unclassified sequences</taxon>
        <taxon>metagenomes</taxon>
        <taxon>ecological metagenomes</taxon>
    </lineage>
</organism>
<dbReference type="GO" id="GO:0022857">
    <property type="term" value="F:transmembrane transporter activity"/>
    <property type="evidence" value="ECO:0007669"/>
    <property type="project" value="InterPro"/>
</dbReference>
<dbReference type="PANTHER" id="PTHR11360">
    <property type="entry name" value="MONOCARBOXYLATE TRANSPORTER"/>
    <property type="match status" value="1"/>
</dbReference>
<feature type="transmembrane region" description="Helical" evidence="1">
    <location>
        <begin position="97"/>
        <end position="120"/>
    </location>
</feature>
<dbReference type="InterPro" id="IPR020846">
    <property type="entry name" value="MFS_dom"/>
</dbReference>
<accession>A0A160TSV0</accession>
<feature type="transmembrane region" description="Helical" evidence="1">
    <location>
        <begin position="45"/>
        <end position="65"/>
    </location>
</feature>
<keyword evidence="1" id="KW-1133">Transmembrane helix</keyword>
<dbReference type="SUPFAM" id="SSF103473">
    <property type="entry name" value="MFS general substrate transporter"/>
    <property type="match status" value="1"/>
</dbReference>
<keyword evidence="1" id="KW-0472">Membrane</keyword>
<dbReference type="InterPro" id="IPR036259">
    <property type="entry name" value="MFS_trans_sf"/>
</dbReference>
<evidence type="ECO:0000259" key="2">
    <source>
        <dbReference type="PROSITE" id="PS50850"/>
    </source>
</evidence>
<dbReference type="Pfam" id="PF07690">
    <property type="entry name" value="MFS_1"/>
    <property type="match status" value="1"/>
</dbReference>
<feature type="transmembrane region" description="Helical" evidence="1">
    <location>
        <begin position="273"/>
        <end position="293"/>
    </location>
</feature>
<keyword evidence="1" id="KW-0812">Transmembrane</keyword>
<name>A0A160TSV0_9ZZZZ</name>
<feature type="transmembrane region" description="Helical" evidence="1">
    <location>
        <begin position="159"/>
        <end position="180"/>
    </location>
</feature>
<dbReference type="AlphaFoldDB" id="A0A160TSV0"/>
<feature type="transmembrane region" description="Helical" evidence="1">
    <location>
        <begin position="213"/>
        <end position="235"/>
    </location>
</feature>
<dbReference type="InterPro" id="IPR011701">
    <property type="entry name" value="MFS"/>
</dbReference>
<evidence type="ECO:0000313" key="3">
    <source>
        <dbReference type="EMBL" id="CUS53941.1"/>
    </source>
</evidence>
<feature type="transmembrane region" description="Helical" evidence="1">
    <location>
        <begin position="132"/>
        <end position="153"/>
    </location>
</feature>
<feature type="domain" description="Major facilitator superfamily (MFS) profile" evidence="2">
    <location>
        <begin position="212"/>
        <end position="392"/>
    </location>
</feature>
<protein>
    <submittedName>
        <fullName evidence="3">Putative membrane protein</fullName>
    </submittedName>
</protein>
<dbReference type="InterPro" id="IPR050327">
    <property type="entry name" value="Proton-linked_MCT"/>
</dbReference>
<sequence>MWKNPKVWSLAIAETITWAGIFYLFPAMLMRWEAYFGWSRVELTFGFTGALIISAGTGIFAGRLIDRGHGRTLMTVSAFTGGLLIAMLPLLQHLWQFYLIWLLIGFTMAGCLYEPCFAFLTHVYYPKSKRPIIIVTLVAGFAGTLCFPLSSVITNYIHWQAAVWVFSVLVCGLAVPLFWYGASTTPAQKHSPPTTRPTPLTTIVTPLLRSPTFWCLVVAFACFSLNHSMIISHILPLLDSQGVSANYAVIAASSIGVAQVLGRLVLITVERRLSMLLISMCSFIGLSLASVNLAFAGTATIILCLFVCLQGGSAGIGSIAKPTVTADLLGSANFGAISAMVSIAHMLGFAFGPALSGLIWSVTDYDTVIKVTGTLALIGVFSLFIAQKSSRN</sequence>
<dbReference type="PROSITE" id="PS50850">
    <property type="entry name" value="MFS"/>
    <property type="match status" value="1"/>
</dbReference>
<evidence type="ECO:0000256" key="1">
    <source>
        <dbReference type="SAM" id="Phobius"/>
    </source>
</evidence>
<dbReference type="PANTHER" id="PTHR11360:SF284">
    <property type="entry name" value="EG:103B4.3 PROTEIN-RELATED"/>
    <property type="match status" value="1"/>
</dbReference>
<feature type="transmembrane region" description="Helical" evidence="1">
    <location>
        <begin position="299"/>
        <end position="320"/>
    </location>
</feature>
<dbReference type="EMBL" id="CZRL01000099">
    <property type="protein sequence ID" value="CUS53941.1"/>
    <property type="molecule type" value="Genomic_DNA"/>
</dbReference>
<feature type="transmembrane region" description="Helical" evidence="1">
    <location>
        <begin position="7"/>
        <end position="25"/>
    </location>
</feature>